<name>A0ABQ8XZC5_9EUKA</name>
<keyword evidence="3" id="KW-1185">Reference proteome</keyword>
<evidence type="ECO:0000313" key="2">
    <source>
        <dbReference type="EMBL" id="KAJ6237952.1"/>
    </source>
</evidence>
<accession>A0ABQ8XZC5</accession>
<sequence>MFKASYEDINLANLDEQPDLDKEIVDQNNDDETQREKETKQKITPKSKSKKDKSKDNSDDEYEAVDLIKNSDQILQF</sequence>
<feature type="compositionally biased region" description="Basic residues" evidence="1">
    <location>
        <begin position="43"/>
        <end position="52"/>
    </location>
</feature>
<feature type="compositionally biased region" description="Basic and acidic residues" evidence="1">
    <location>
        <begin position="32"/>
        <end position="41"/>
    </location>
</feature>
<dbReference type="EMBL" id="JAOAOG010000236">
    <property type="protein sequence ID" value="KAJ6237952.1"/>
    <property type="molecule type" value="Genomic_DNA"/>
</dbReference>
<protein>
    <submittedName>
        <fullName evidence="2">Uncharacterized protein</fullName>
    </submittedName>
</protein>
<comment type="caution">
    <text evidence="2">The sequence shown here is derived from an EMBL/GenBank/DDBJ whole genome shotgun (WGS) entry which is preliminary data.</text>
</comment>
<evidence type="ECO:0000256" key="1">
    <source>
        <dbReference type="SAM" id="MobiDB-lite"/>
    </source>
</evidence>
<reference evidence="2" key="1">
    <citation type="submission" date="2022-08" db="EMBL/GenBank/DDBJ databases">
        <title>Novel sulfate-reducing endosymbionts in the free-living metamonad Anaeramoeba.</title>
        <authorList>
            <person name="Jerlstrom-Hultqvist J."/>
            <person name="Cepicka I."/>
            <person name="Gallot-Lavallee L."/>
            <person name="Salas-Leiva D."/>
            <person name="Curtis B.A."/>
            <person name="Zahonova K."/>
            <person name="Pipaliya S."/>
            <person name="Dacks J."/>
            <person name="Roger A.J."/>
        </authorList>
    </citation>
    <scope>NUCLEOTIDE SEQUENCE</scope>
    <source>
        <strain evidence="2">Schooner1</strain>
    </source>
</reference>
<feature type="region of interest" description="Disordered" evidence="1">
    <location>
        <begin position="1"/>
        <end position="65"/>
    </location>
</feature>
<organism evidence="2 3">
    <name type="scientific">Anaeramoeba flamelloides</name>
    <dbReference type="NCBI Taxonomy" id="1746091"/>
    <lineage>
        <taxon>Eukaryota</taxon>
        <taxon>Metamonada</taxon>
        <taxon>Anaeramoebidae</taxon>
        <taxon>Anaeramoeba</taxon>
    </lineage>
</organism>
<proteinExistence type="predicted"/>
<dbReference type="Proteomes" id="UP001150062">
    <property type="component" value="Unassembled WGS sequence"/>
</dbReference>
<evidence type="ECO:0000313" key="3">
    <source>
        <dbReference type="Proteomes" id="UP001150062"/>
    </source>
</evidence>
<gene>
    <name evidence="2" type="ORF">M0813_26532</name>
</gene>